<accession>A0A8J4FHS3</accession>
<feature type="compositionally biased region" description="Basic and acidic residues" evidence="5">
    <location>
        <begin position="594"/>
        <end position="609"/>
    </location>
</feature>
<keyword evidence="8" id="KW-1185">Reference proteome</keyword>
<evidence type="ECO:0000256" key="4">
    <source>
        <dbReference type="ARBA" id="ARBA00022490"/>
    </source>
</evidence>
<dbReference type="AlphaFoldDB" id="A0A8J4FHS3"/>
<dbReference type="GO" id="GO:0006282">
    <property type="term" value="P:regulation of DNA repair"/>
    <property type="evidence" value="ECO:0007669"/>
    <property type="project" value="InterPro"/>
</dbReference>
<feature type="compositionally biased region" description="Low complexity" evidence="5">
    <location>
        <begin position="579"/>
        <end position="590"/>
    </location>
</feature>
<evidence type="ECO:0000313" key="7">
    <source>
        <dbReference type="EMBL" id="GIL75010.1"/>
    </source>
</evidence>
<dbReference type="OrthoDB" id="549637at2759"/>
<reference evidence="7" key="1">
    <citation type="journal article" date="2021" name="Proc. Natl. Acad. Sci. U.S.A.">
        <title>Three genomes in the algal genus Volvox reveal the fate of a haploid sex-determining region after a transition to homothallism.</title>
        <authorList>
            <person name="Yamamoto K."/>
            <person name="Hamaji T."/>
            <person name="Kawai-Toyooka H."/>
            <person name="Matsuzaki R."/>
            <person name="Takahashi F."/>
            <person name="Nishimura Y."/>
            <person name="Kawachi M."/>
            <person name="Noguchi H."/>
            <person name="Minakuchi Y."/>
            <person name="Umen J.G."/>
            <person name="Toyoda A."/>
            <person name="Nozaki H."/>
        </authorList>
    </citation>
    <scope>NUCLEOTIDE SEQUENCE</scope>
    <source>
        <strain evidence="7">NIES-3786</strain>
    </source>
</reference>
<dbReference type="InterPro" id="IPR036388">
    <property type="entry name" value="WH-like_DNA-bd_sf"/>
</dbReference>
<feature type="region of interest" description="Disordered" evidence="5">
    <location>
        <begin position="564"/>
        <end position="617"/>
    </location>
</feature>
<name>A0A8J4FHS3_9CHLO</name>
<evidence type="ECO:0000256" key="3">
    <source>
        <dbReference type="ARBA" id="ARBA00018111"/>
    </source>
</evidence>
<dbReference type="PANTHER" id="PTHR33602">
    <property type="entry name" value="REGULATORY PROTEIN RECX FAMILY PROTEIN"/>
    <property type="match status" value="1"/>
</dbReference>
<comment type="caution">
    <text evidence="7">The sequence shown here is derived from an EMBL/GenBank/DDBJ whole genome shotgun (WGS) entry which is preliminary data.</text>
</comment>
<feature type="compositionally biased region" description="Pro residues" evidence="5">
    <location>
        <begin position="194"/>
        <end position="208"/>
    </location>
</feature>
<protein>
    <recommendedName>
        <fullName evidence="3">Regulatory protein RecX</fullName>
    </recommendedName>
</protein>
<evidence type="ECO:0000259" key="6">
    <source>
        <dbReference type="Pfam" id="PF02631"/>
    </source>
</evidence>
<dbReference type="InterPro" id="IPR003783">
    <property type="entry name" value="Regulatory_RecX"/>
</dbReference>
<keyword evidence="4" id="KW-0963">Cytoplasm</keyword>
<evidence type="ECO:0000256" key="1">
    <source>
        <dbReference type="ARBA" id="ARBA00004496"/>
    </source>
</evidence>
<proteinExistence type="inferred from homology"/>
<dbReference type="GO" id="GO:0005737">
    <property type="term" value="C:cytoplasm"/>
    <property type="evidence" value="ECO:0007669"/>
    <property type="project" value="UniProtKB-SubCell"/>
</dbReference>
<dbReference type="PANTHER" id="PTHR33602:SF1">
    <property type="entry name" value="REGULATORY PROTEIN RECX FAMILY PROTEIN"/>
    <property type="match status" value="1"/>
</dbReference>
<dbReference type="Pfam" id="PF02631">
    <property type="entry name" value="RecX_HTH2"/>
    <property type="match status" value="1"/>
</dbReference>
<feature type="region of interest" description="Disordered" evidence="5">
    <location>
        <begin position="351"/>
        <end position="383"/>
    </location>
</feature>
<feature type="compositionally biased region" description="Polar residues" evidence="5">
    <location>
        <begin position="101"/>
        <end position="111"/>
    </location>
</feature>
<sequence length="666" mass="70963">MRDIRASAVIGHAYGRRLSIFRYGCGSQSGNGLPRHWLQTRARRTWNSASDDVDKEADSEGGGDSDGPMSLAALSRAESQRKRGQVAQQQQRRRQPGAPNFRSQPFAPQTGKSEHSDFTMHTNRLGGFEPVSPSPNSSQLCAPSPAMAPVAHPQQTPSTGNPSATTPVASVAKAAAGSAVPSAALRRGSEPENPSIPNPDPEPAPSAPEPRHPPVAFRNVADLRRMLQERQAVAEPAEAVVGTRVNGAVAAATASPAPLLPRRFFVPIPMASNDLSPVPSPDNTANPELSLSSSEESSRGNLGKDRNTNSSKGIEVVTVAPKHVGLVATAATAAGAAEAAVSTRLRPGIQQATANDSGGGFTAGRPEVIPNQRQRGGDGKPTSALDALAATATTTAAAAVHPPGAAPAGSPLGRVAPLAGLAAKPKTEQNEEYEEYEKAKRYALSLLQRSPLPTSELSRRLLARGHPRQAVEALLTQLAEGGALNDRLYARLYAASKWNSKLMAPSKIKQELLEHGISRTDVAAALTHVFGPSQRIQLTGTGTPEELAVREALLDAARRHVERRRGAAVPDIEQVSDIRSTSRSNTPPTSAEVDDGRHSSSSESDSREKNSRKHSSVGVGRWWSPAEAWDARMREQNAKRLRLARWLQYRGHEMDVVRKVFDLLRV</sequence>
<feature type="compositionally biased region" description="Low complexity" evidence="5">
    <location>
        <begin position="163"/>
        <end position="184"/>
    </location>
</feature>
<evidence type="ECO:0000313" key="8">
    <source>
        <dbReference type="Proteomes" id="UP000747110"/>
    </source>
</evidence>
<comment type="similarity">
    <text evidence="2">Belongs to the RecX family.</text>
</comment>
<feature type="domain" description="RecX second three-helical" evidence="6">
    <location>
        <begin position="485"/>
        <end position="526"/>
    </location>
</feature>
<dbReference type="Gene3D" id="1.10.10.10">
    <property type="entry name" value="Winged helix-like DNA-binding domain superfamily/Winged helix DNA-binding domain"/>
    <property type="match status" value="1"/>
</dbReference>
<dbReference type="EMBL" id="BNCP01000006">
    <property type="protein sequence ID" value="GIL75010.1"/>
    <property type="molecule type" value="Genomic_DNA"/>
</dbReference>
<comment type="subcellular location">
    <subcellularLocation>
        <location evidence="1">Cytoplasm</location>
    </subcellularLocation>
</comment>
<gene>
    <name evidence="7" type="ORF">Vretifemale_4855</name>
</gene>
<feature type="compositionally biased region" description="Acidic residues" evidence="5">
    <location>
        <begin position="51"/>
        <end position="63"/>
    </location>
</feature>
<evidence type="ECO:0000256" key="2">
    <source>
        <dbReference type="ARBA" id="ARBA00009695"/>
    </source>
</evidence>
<dbReference type="InterPro" id="IPR053924">
    <property type="entry name" value="RecX_HTH_2nd"/>
</dbReference>
<feature type="region of interest" description="Disordered" evidence="5">
    <location>
        <begin position="45"/>
        <end position="216"/>
    </location>
</feature>
<feature type="compositionally biased region" description="Basic and acidic residues" evidence="5">
    <location>
        <begin position="296"/>
        <end position="307"/>
    </location>
</feature>
<organism evidence="7 8">
    <name type="scientific">Volvox reticuliferus</name>
    <dbReference type="NCBI Taxonomy" id="1737510"/>
    <lineage>
        <taxon>Eukaryota</taxon>
        <taxon>Viridiplantae</taxon>
        <taxon>Chlorophyta</taxon>
        <taxon>core chlorophytes</taxon>
        <taxon>Chlorophyceae</taxon>
        <taxon>CS clade</taxon>
        <taxon>Chlamydomonadales</taxon>
        <taxon>Volvocaceae</taxon>
        <taxon>Volvox</taxon>
    </lineage>
</organism>
<evidence type="ECO:0000256" key="5">
    <source>
        <dbReference type="SAM" id="MobiDB-lite"/>
    </source>
</evidence>
<feature type="region of interest" description="Disordered" evidence="5">
    <location>
        <begin position="276"/>
        <end position="314"/>
    </location>
</feature>
<feature type="compositionally biased region" description="Polar residues" evidence="5">
    <location>
        <begin position="153"/>
        <end position="162"/>
    </location>
</feature>
<dbReference type="Proteomes" id="UP000747110">
    <property type="component" value="Unassembled WGS sequence"/>
</dbReference>